<dbReference type="EMBL" id="GBEZ01014326">
    <property type="protein sequence ID" value="JAC71740.1"/>
    <property type="molecule type" value="Transcribed_RNA"/>
</dbReference>
<dbReference type="EMBL" id="GBEZ01022588">
    <property type="protein sequence ID" value="JAC64259.1"/>
    <property type="molecule type" value="Transcribed_RNA"/>
</dbReference>
<reference evidence="1" key="1">
    <citation type="submission" date="2014-05" db="EMBL/GenBank/DDBJ databases">
        <title>The transcriptome of the halophilic microalga Tetraselmis sp. GSL018 isolated from the Great Salt Lake, Utah.</title>
        <authorList>
            <person name="Jinkerson R.E."/>
            <person name="D'Adamo S."/>
            <person name="Posewitz M.C."/>
        </authorList>
    </citation>
    <scope>NUCLEOTIDE SEQUENCE</scope>
    <source>
        <strain evidence="1">GSL018</strain>
    </source>
</reference>
<protein>
    <submittedName>
        <fullName evidence="1">Uncharacterized protein</fullName>
    </submittedName>
</protein>
<sequence length="248" mass="28612">MSNRRLSKYKSFMKFWEIDEKQIQPYPEGILTDFTAGADSAWREIMGYNSRWKISADETRWAKRLRELACSVEEISQLIDSNLFRIENQMYVPCDIANVVDEKVSALLAALEHHHESVITSVVNILTKSVKASAELAKVEEFKRAHTSWGKKAKLLRVSVSECSKHMAEGLAKDLNRTKHWASRWVFLFRMLKDKFDVFQSVTIVAMEQEIQNVMFLARKYLSRTTWEKCVEANLGSVEAQQLGKTAL</sequence>
<organism evidence="1">
    <name type="scientific">Tetraselmis sp. GSL018</name>
    <dbReference type="NCBI Taxonomy" id="582737"/>
    <lineage>
        <taxon>Eukaryota</taxon>
        <taxon>Viridiplantae</taxon>
        <taxon>Chlorophyta</taxon>
        <taxon>core chlorophytes</taxon>
        <taxon>Chlorodendrophyceae</taxon>
        <taxon>Chlorodendrales</taxon>
        <taxon>Chlorodendraceae</taxon>
        <taxon>Tetraselmis</taxon>
    </lineage>
</organism>
<name>A0A061R0L3_9CHLO</name>
<proteinExistence type="predicted"/>
<dbReference type="AlphaFoldDB" id="A0A061R0L3"/>
<gene>
    <name evidence="2" type="ORF">TSPGSL018_1234</name>
    <name evidence="1" type="ORF">TSPGSL018_18710</name>
</gene>
<evidence type="ECO:0000313" key="1">
    <source>
        <dbReference type="EMBL" id="JAC64259.1"/>
    </source>
</evidence>
<evidence type="ECO:0000313" key="2">
    <source>
        <dbReference type="EMBL" id="JAC71740.1"/>
    </source>
</evidence>
<accession>A0A061R0L3</accession>